<gene>
    <name evidence="1" type="ORF">RDI58_024490</name>
</gene>
<comment type="caution">
    <text evidence="1">The sequence shown here is derived from an EMBL/GenBank/DDBJ whole genome shotgun (WGS) entry which is preliminary data.</text>
</comment>
<dbReference type="AlphaFoldDB" id="A0AAN8T1Z2"/>
<proteinExistence type="predicted"/>
<organism evidence="1 2">
    <name type="scientific">Solanum bulbocastanum</name>
    <name type="common">Wild potato</name>
    <dbReference type="NCBI Taxonomy" id="147425"/>
    <lineage>
        <taxon>Eukaryota</taxon>
        <taxon>Viridiplantae</taxon>
        <taxon>Streptophyta</taxon>
        <taxon>Embryophyta</taxon>
        <taxon>Tracheophyta</taxon>
        <taxon>Spermatophyta</taxon>
        <taxon>Magnoliopsida</taxon>
        <taxon>eudicotyledons</taxon>
        <taxon>Gunneridae</taxon>
        <taxon>Pentapetalae</taxon>
        <taxon>asterids</taxon>
        <taxon>lamiids</taxon>
        <taxon>Solanales</taxon>
        <taxon>Solanaceae</taxon>
        <taxon>Solanoideae</taxon>
        <taxon>Solaneae</taxon>
        <taxon>Solanum</taxon>
    </lineage>
</organism>
<name>A0AAN8T1Z2_SOLBU</name>
<reference evidence="1 2" key="1">
    <citation type="submission" date="2024-02" db="EMBL/GenBank/DDBJ databases">
        <title>de novo genome assembly of Solanum bulbocastanum strain 11H21.</title>
        <authorList>
            <person name="Hosaka A.J."/>
        </authorList>
    </citation>
    <scope>NUCLEOTIDE SEQUENCE [LARGE SCALE GENOMIC DNA]</scope>
    <source>
        <tissue evidence="1">Young leaves</tissue>
    </source>
</reference>
<keyword evidence="2" id="KW-1185">Reference proteome</keyword>
<sequence>MQILHTHEAQNHEVRTFYKELLGQAAQNLPSVSPTIMKNGDTLHRREQIQLAIIVTWEDVVTALQDINDMKILENNGFNAIFLKRVWSIVGEDIVNVASPLKGFLTYSRALLDGCHHREPEGGPQGSEASGLRSARKSLSSFPQSCLLLECMRPLVMIGPGP</sequence>
<accession>A0AAN8T1Z2</accession>
<evidence type="ECO:0000313" key="1">
    <source>
        <dbReference type="EMBL" id="KAK6777772.1"/>
    </source>
</evidence>
<dbReference type="Proteomes" id="UP001371456">
    <property type="component" value="Unassembled WGS sequence"/>
</dbReference>
<evidence type="ECO:0000313" key="2">
    <source>
        <dbReference type="Proteomes" id="UP001371456"/>
    </source>
</evidence>
<dbReference type="EMBL" id="JBANQN010000010">
    <property type="protein sequence ID" value="KAK6777772.1"/>
    <property type="molecule type" value="Genomic_DNA"/>
</dbReference>
<protein>
    <submittedName>
        <fullName evidence="1">Uncharacterized protein</fullName>
    </submittedName>
</protein>